<dbReference type="EMBL" id="PFNG01000059">
    <property type="protein sequence ID" value="PIZ41407.1"/>
    <property type="molecule type" value="Genomic_DNA"/>
</dbReference>
<organism evidence="2 3">
    <name type="scientific">Candidatus Aquicultor secundus</name>
    <dbReference type="NCBI Taxonomy" id="1973895"/>
    <lineage>
        <taxon>Bacteria</taxon>
        <taxon>Bacillati</taxon>
        <taxon>Actinomycetota</taxon>
        <taxon>Candidatus Aquicultoria</taxon>
        <taxon>Candidatus Aquicultorales</taxon>
        <taxon>Candidatus Aquicultoraceae</taxon>
        <taxon>Candidatus Aquicultor</taxon>
    </lineage>
</organism>
<reference evidence="3" key="1">
    <citation type="submission" date="2017-09" db="EMBL/GenBank/DDBJ databases">
        <title>Depth-based differentiation of microbial function through sediment-hosted aquifers and enrichment of novel symbionts in the deep terrestrial subsurface.</title>
        <authorList>
            <person name="Probst A.J."/>
            <person name="Ladd B."/>
            <person name="Jarett J.K."/>
            <person name="Geller-Mcgrath D.E."/>
            <person name="Sieber C.M.K."/>
            <person name="Emerson J.B."/>
            <person name="Anantharaman K."/>
            <person name="Thomas B.C."/>
            <person name="Malmstrom R."/>
            <person name="Stieglmeier M."/>
            <person name="Klingl A."/>
            <person name="Woyke T."/>
            <person name="Ryan C.M."/>
            <person name="Banfield J.F."/>
        </authorList>
    </citation>
    <scope>NUCLEOTIDE SEQUENCE [LARGE SCALE GENOMIC DNA]</scope>
</reference>
<dbReference type="Proteomes" id="UP000230956">
    <property type="component" value="Unassembled WGS sequence"/>
</dbReference>
<keyword evidence="2" id="KW-0808">Transferase</keyword>
<evidence type="ECO:0000259" key="1">
    <source>
        <dbReference type="PROSITE" id="PS51186"/>
    </source>
</evidence>
<accession>A0A2M7TAH3</accession>
<comment type="caution">
    <text evidence="2">The sequence shown here is derived from an EMBL/GenBank/DDBJ whole genome shotgun (WGS) entry which is preliminary data.</text>
</comment>
<dbReference type="InterPro" id="IPR016181">
    <property type="entry name" value="Acyl_CoA_acyltransferase"/>
</dbReference>
<dbReference type="PROSITE" id="PS51186">
    <property type="entry name" value="GNAT"/>
    <property type="match status" value="1"/>
</dbReference>
<proteinExistence type="predicted"/>
<evidence type="ECO:0000313" key="2">
    <source>
        <dbReference type="EMBL" id="PIZ41407.1"/>
    </source>
</evidence>
<feature type="domain" description="N-acetyltransferase" evidence="1">
    <location>
        <begin position="7"/>
        <end position="152"/>
    </location>
</feature>
<dbReference type="CDD" id="cd04301">
    <property type="entry name" value="NAT_SF"/>
    <property type="match status" value="1"/>
</dbReference>
<dbReference type="SUPFAM" id="SSF55729">
    <property type="entry name" value="Acyl-CoA N-acyltransferases (Nat)"/>
    <property type="match status" value="1"/>
</dbReference>
<dbReference type="AlphaFoldDB" id="A0A2M7TAH3"/>
<protein>
    <submittedName>
        <fullName evidence="2">N-acetyltransferase</fullName>
    </submittedName>
</protein>
<dbReference type="GO" id="GO:0016747">
    <property type="term" value="F:acyltransferase activity, transferring groups other than amino-acyl groups"/>
    <property type="evidence" value="ECO:0007669"/>
    <property type="project" value="InterPro"/>
</dbReference>
<dbReference type="InterPro" id="IPR000182">
    <property type="entry name" value="GNAT_dom"/>
</dbReference>
<evidence type="ECO:0000313" key="3">
    <source>
        <dbReference type="Proteomes" id="UP000230956"/>
    </source>
</evidence>
<dbReference type="Gene3D" id="3.40.630.30">
    <property type="match status" value="1"/>
</dbReference>
<dbReference type="Pfam" id="PF00583">
    <property type="entry name" value="Acetyltransf_1"/>
    <property type="match status" value="1"/>
</dbReference>
<gene>
    <name evidence="2" type="ORF">COY37_02300</name>
</gene>
<dbReference type="RefSeq" id="WP_286678194.1">
    <property type="nucleotide sequence ID" value="NZ_MNXI01000066.1"/>
</dbReference>
<name>A0A2M7TAH3_9ACTN</name>
<sequence>MQEPTVVRLSEFDTRLLDELSHVEAEAFGEGGLNHWTFPVFIRHGAVFMLKCGDALCGVADVLKDWKDPELAFIVGFAIQRGKRGMGFGTQFIHELIRRLRDEGIKKIQLTVDPECEQAISIYRKAGFKQIAELADEYGPGIDRLLYELDLNKLN</sequence>